<feature type="transmembrane region" description="Helical" evidence="10">
    <location>
        <begin position="327"/>
        <end position="345"/>
    </location>
</feature>
<dbReference type="AlphaFoldDB" id="A0A8J2LB22"/>
<evidence type="ECO:0000256" key="10">
    <source>
        <dbReference type="SAM" id="Phobius"/>
    </source>
</evidence>
<dbReference type="GO" id="GO:0007198">
    <property type="term" value="P:adenylate cyclase-inhibiting serotonin receptor signaling pathway"/>
    <property type="evidence" value="ECO:0007669"/>
    <property type="project" value="TreeGrafter"/>
</dbReference>
<evidence type="ECO:0000313" key="13">
    <source>
        <dbReference type="Proteomes" id="UP000708208"/>
    </source>
</evidence>
<dbReference type="InterPro" id="IPR017452">
    <property type="entry name" value="GPCR_Rhodpsn_7TM"/>
</dbReference>
<evidence type="ECO:0000256" key="2">
    <source>
        <dbReference type="ARBA" id="ARBA00010663"/>
    </source>
</evidence>
<protein>
    <recommendedName>
        <fullName evidence="11">G-protein coupled receptors family 1 profile domain-containing protein</fullName>
    </recommendedName>
</protein>
<name>A0A8J2LB22_9HEXA</name>
<evidence type="ECO:0000256" key="6">
    <source>
        <dbReference type="ARBA" id="ARBA00023040"/>
    </source>
</evidence>
<evidence type="ECO:0000259" key="11">
    <source>
        <dbReference type="PROSITE" id="PS50262"/>
    </source>
</evidence>
<evidence type="ECO:0000256" key="5">
    <source>
        <dbReference type="ARBA" id="ARBA00022989"/>
    </source>
</evidence>
<organism evidence="12 13">
    <name type="scientific">Allacma fusca</name>
    <dbReference type="NCBI Taxonomy" id="39272"/>
    <lineage>
        <taxon>Eukaryota</taxon>
        <taxon>Metazoa</taxon>
        <taxon>Ecdysozoa</taxon>
        <taxon>Arthropoda</taxon>
        <taxon>Hexapoda</taxon>
        <taxon>Collembola</taxon>
        <taxon>Symphypleona</taxon>
        <taxon>Sminthuridae</taxon>
        <taxon>Allacma</taxon>
    </lineage>
</organism>
<evidence type="ECO:0000256" key="3">
    <source>
        <dbReference type="ARBA" id="ARBA00022475"/>
    </source>
</evidence>
<comment type="caution">
    <text evidence="12">The sequence shown here is derived from an EMBL/GenBank/DDBJ whole genome shotgun (WGS) entry which is preliminary data.</text>
</comment>
<dbReference type="InterPro" id="IPR000276">
    <property type="entry name" value="GPCR_Rhodpsn"/>
</dbReference>
<evidence type="ECO:0000313" key="12">
    <source>
        <dbReference type="EMBL" id="CAG7832008.1"/>
    </source>
</evidence>
<feature type="transmembrane region" description="Helical" evidence="10">
    <location>
        <begin position="134"/>
        <end position="157"/>
    </location>
</feature>
<comment type="subcellular location">
    <subcellularLocation>
        <location evidence="1">Cell membrane</location>
        <topology evidence="1">Multi-pass membrane protein</topology>
    </subcellularLocation>
</comment>
<feature type="transmembrane region" description="Helical" evidence="10">
    <location>
        <begin position="169"/>
        <end position="189"/>
    </location>
</feature>
<feature type="transmembrane region" description="Helical" evidence="10">
    <location>
        <begin position="92"/>
        <end position="119"/>
    </location>
</feature>
<evidence type="ECO:0000256" key="4">
    <source>
        <dbReference type="ARBA" id="ARBA00022692"/>
    </source>
</evidence>
<keyword evidence="3" id="KW-1003">Cell membrane</keyword>
<keyword evidence="8" id="KW-0675">Receptor</keyword>
<reference evidence="12" key="1">
    <citation type="submission" date="2021-06" db="EMBL/GenBank/DDBJ databases">
        <authorList>
            <person name="Hodson N. C."/>
            <person name="Mongue J. A."/>
            <person name="Jaron S. K."/>
        </authorList>
    </citation>
    <scope>NUCLEOTIDE SEQUENCE</scope>
</reference>
<dbReference type="GO" id="GO:0007268">
    <property type="term" value="P:chemical synaptic transmission"/>
    <property type="evidence" value="ECO:0007669"/>
    <property type="project" value="TreeGrafter"/>
</dbReference>
<dbReference type="SUPFAM" id="SSF81321">
    <property type="entry name" value="Family A G protein-coupled receptor-like"/>
    <property type="match status" value="1"/>
</dbReference>
<keyword evidence="7 10" id="KW-0472">Membrane</keyword>
<dbReference type="OrthoDB" id="10071887at2759"/>
<dbReference type="Proteomes" id="UP000708208">
    <property type="component" value="Unassembled WGS sequence"/>
</dbReference>
<proteinExistence type="inferred from homology"/>
<dbReference type="PANTHER" id="PTHR24247:SF193">
    <property type="entry name" value="BETA-2 ADRENERGIC RECEPTOR-LIKE"/>
    <property type="match status" value="1"/>
</dbReference>
<evidence type="ECO:0000256" key="9">
    <source>
        <dbReference type="ARBA" id="ARBA00023224"/>
    </source>
</evidence>
<dbReference type="PANTHER" id="PTHR24247">
    <property type="entry name" value="5-HYDROXYTRYPTAMINE RECEPTOR"/>
    <property type="match status" value="1"/>
</dbReference>
<dbReference type="PROSITE" id="PS50262">
    <property type="entry name" value="G_PROTEIN_RECEP_F1_2"/>
    <property type="match status" value="1"/>
</dbReference>
<dbReference type="EMBL" id="CAJVCH010563090">
    <property type="protein sequence ID" value="CAG7832008.1"/>
    <property type="molecule type" value="Genomic_DNA"/>
</dbReference>
<evidence type="ECO:0000256" key="1">
    <source>
        <dbReference type="ARBA" id="ARBA00004651"/>
    </source>
</evidence>
<dbReference type="GO" id="GO:0007187">
    <property type="term" value="P:G protein-coupled receptor signaling pathway, coupled to cyclic nucleotide second messenger"/>
    <property type="evidence" value="ECO:0007669"/>
    <property type="project" value="TreeGrafter"/>
</dbReference>
<feature type="domain" description="G-protein coupled receptors family 1 profile" evidence="11">
    <location>
        <begin position="71"/>
        <end position="342"/>
    </location>
</feature>
<feature type="transmembrane region" description="Helical" evidence="10">
    <location>
        <begin position="215"/>
        <end position="241"/>
    </location>
</feature>
<dbReference type="GO" id="GO:0030425">
    <property type="term" value="C:dendrite"/>
    <property type="evidence" value="ECO:0007669"/>
    <property type="project" value="TreeGrafter"/>
</dbReference>
<sequence length="371" mass="42561">MTTFMEYFDQSSNNVDFNVEITSYLAPHPPVIPDSAKNDTKFYEKFYWSFSYANIGLLIGVICFILWVIGSNILIIVAVLQSQRKVMSDYYIVNLALVDILVGFLVLPFMCIVVLLGYFPFGQTVCSFWIFFDYYLIIAGAFGYTGLLFCIVWMINWPDHYSSKDSKTHITIIVTLWILVNVAWGPSFIHERYQTDMDGQGICGYNIGLSSYFTLYIGIVGLYVPAAFTIGSALWCGYCMYRYQTRDRIFFGDIVPQDQRQAPMFLIKVIPVDKEVSTDYMEIATEHLPLILCMLTAFLMTRCLFYVYFGAGAFIPHFFPPDLSNGVYWMMHSNAALSPVLHFLLDSQLRHGIRKFLCTSRTVVHSNEIIL</sequence>
<dbReference type="Pfam" id="PF00001">
    <property type="entry name" value="7tm_1"/>
    <property type="match status" value="1"/>
</dbReference>
<evidence type="ECO:0000256" key="7">
    <source>
        <dbReference type="ARBA" id="ARBA00023136"/>
    </source>
</evidence>
<dbReference type="GO" id="GO:0045202">
    <property type="term" value="C:synapse"/>
    <property type="evidence" value="ECO:0007669"/>
    <property type="project" value="GOC"/>
</dbReference>
<feature type="transmembrane region" description="Helical" evidence="10">
    <location>
        <begin position="55"/>
        <end position="80"/>
    </location>
</feature>
<dbReference type="GO" id="GO:0005886">
    <property type="term" value="C:plasma membrane"/>
    <property type="evidence" value="ECO:0007669"/>
    <property type="project" value="UniProtKB-SubCell"/>
</dbReference>
<accession>A0A8J2LB22</accession>
<feature type="transmembrane region" description="Helical" evidence="10">
    <location>
        <begin position="290"/>
        <end position="315"/>
    </location>
</feature>
<comment type="similarity">
    <text evidence="2">Belongs to the G-protein coupled receptor 1 family.</text>
</comment>
<dbReference type="GO" id="GO:0030594">
    <property type="term" value="F:neurotransmitter receptor activity"/>
    <property type="evidence" value="ECO:0007669"/>
    <property type="project" value="TreeGrafter"/>
</dbReference>
<keyword evidence="6" id="KW-0297">G-protein coupled receptor</keyword>
<keyword evidence="13" id="KW-1185">Reference proteome</keyword>
<gene>
    <name evidence="12" type="ORF">AFUS01_LOCUS41723</name>
</gene>
<keyword evidence="9" id="KW-0807">Transducer</keyword>
<dbReference type="GO" id="GO:0051378">
    <property type="term" value="F:serotonin binding"/>
    <property type="evidence" value="ECO:0007669"/>
    <property type="project" value="TreeGrafter"/>
</dbReference>
<keyword evidence="4 10" id="KW-0812">Transmembrane</keyword>
<evidence type="ECO:0000256" key="8">
    <source>
        <dbReference type="ARBA" id="ARBA00023170"/>
    </source>
</evidence>
<dbReference type="GO" id="GO:0004993">
    <property type="term" value="F:G protein-coupled serotonin receptor activity"/>
    <property type="evidence" value="ECO:0007669"/>
    <property type="project" value="TreeGrafter"/>
</dbReference>
<keyword evidence="5 10" id="KW-1133">Transmembrane helix</keyword>